<evidence type="ECO:0000313" key="3">
    <source>
        <dbReference type="Proteomes" id="UP001066276"/>
    </source>
</evidence>
<dbReference type="Proteomes" id="UP001066276">
    <property type="component" value="Chromosome 3_2"/>
</dbReference>
<gene>
    <name evidence="2" type="ORF">NDU88_005379</name>
</gene>
<evidence type="ECO:0000256" key="1">
    <source>
        <dbReference type="SAM" id="MobiDB-lite"/>
    </source>
</evidence>
<keyword evidence="3" id="KW-1185">Reference proteome</keyword>
<organism evidence="2 3">
    <name type="scientific">Pleurodeles waltl</name>
    <name type="common">Iberian ribbed newt</name>
    <dbReference type="NCBI Taxonomy" id="8319"/>
    <lineage>
        <taxon>Eukaryota</taxon>
        <taxon>Metazoa</taxon>
        <taxon>Chordata</taxon>
        <taxon>Craniata</taxon>
        <taxon>Vertebrata</taxon>
        <taxon>Euteleostomi</taxon>
        <taxon>Amphibia</taxon>
        <taxon>Batrachia</taxon>
        <taxon>Caudata</taxon>
        <taxon>Salamandroidea</taxon>
        <taxon>Salamandridae</taxon>
        <taxon>Pleurodelinae</taxon>
        <taxon>Pleurodeles</taxon>
    </lineage>
</organism>
<sequence length="114" mass="12862">MPYNERVGEEKSGMTKHEGEVERNVHDTPVTRKILTTNDVQEEGRKATRQRTFATIGEYIQQHKPATGCSNVTRDSTEGVPEVDDDVVGNWNVWEDSGENGSVEQWGRNWCLGV</sequence>
<dbReference type="EMBL" id="JANPWB010000006">
    <property type="protein sequence ID" value="KAJ1180155.1"/>
    <property type="molecule type" value="Genomic_DNA"/>
</dbReference>
<comment type="caution">
    <text evidence="2">The sequence shown here is derived from an EMBL/GenBank/DDBJ whole genome shotgun (WGS) entry which is preliminary data.</text>
</comment>
<protein>
    <submittedName>
        <fullName evidence="2">Uncharacterized protein</fullName>
    </submittedName>
</protein>
<feature type="region of interest" description="Disordered" evidence="1">
    <location>
        <begin position="1"/>
        <end position="25"/>
    </location>
</feature>
<reference evidence="2" key="1">
    <citation type="journal article" date="2022" name="bioRxiv">
        <title>Sequencing and chromosome-scale assembly of the giantPleurodeles waltlgenome.</title>
        <authorList>
            <person name="Brown T."/>
            <person name="Elewa A."/>
            <person name="Iarovenko S."/>
            <person name="Subramanian E."/>
            <person name="Araus A.J."/>
            <person name="Petzold A."/>
            <person name="Susuki M."/>
            <person name="Suzuki K.-i.T."/>
            <person name="Hayashi T."/>
            <person name="Toyoda A."/>
            <person name="Oliveira C."/>
            <person name="Osipova E."/>
            <person name="Leigh N.D."/>
            <person name="Simon A."/>
            <person name="Yun M.H."/>
        </authorList>
    </citation>
    <scope>NUCLEOTIDE SEQUENCE</scope>
    <source>
        <strain evidence="2">20211129_DDA</strain>
        <tissue evidence="2">Liver</tissue>
    </source>
</reference>
<accession>A0AAV7TUM9</accession>
<proteinExistence type="predicted"/>
<name>A0AAV7TUM9_PLEWA</name>
<dbReference type="AlphaFoldDB" id="A0AAV7TUM9"/>
<feature type="region of interest" description="Disordered" evidence="1">
    <location>
        <begin position="65"/>
        <end position="84"/>
    </location>
</feature>
<evidence type="ECO:0000313" key="2">
    <source>
        <dbReference type="EMBL" id="KAJ1180155.1"/>
    </source>
</evidence>